<dbReference type="Proteomes" id="UP000006426">
    <property type="component" value="Chromosome"/>
</dbReference>
<evidence type="ECO:0000313" key="2">
    <source>
        <dbReference type="Proteomes" id="UP000006426"/>
    </source>
</evidence>
<sequence>MRRGASHDSRDPAWYAVRDALRRKRTRSVQNGVLTRSAGTPVEFSCVYSAKRDTMLLRSTARRDSSVLAALV</sequence>
<proteinExistence type="predicted"/>
<accession>A0AAD0LVB5</accession>
<reference evidence="1 2" key="1">
    <citation type="journal article" date="2011" name="PLoS Pathog.">
        <title>Dynamic evolution of pathogenicity revealed by sequencing and comparative genomics of 19 Pseudomonas syringae isolates.</title>
        <authorList>
            <person name="Baltrus D.A."/>
            <person name="Nishimura M.T."/>
            <person name="Romanchuk A."/>
            <person name="Chang J.H."/>
            <person name="Mukhtar M.S."/>
            <person name="Cherkis K."/>
            <person name="Roach J."/>
            <person name="Grant S.R."/>
            <person name="Jones C.D."/>
            <person name="Dangl J.L."/>
        </authorList>
    </citation>
    <scope>NUCLEOTIDE SEQUENCE [LARGE SCALE GENOMIC DNA]</scope>
    <source>
        <strain evidence="1 2">M301315</strain>
    </source>
</reference>
<dbReference type="AlphaFoldDB" id="A0AAD0LVB5"/>
<dbReference type="EMBL" id="CP031225">
    <property type="protein sequence ID" value="AXH54196.1"/>
    <property type="molecule type" value="Genomic_DNA"/>
</dbReference>
<name>A0AAD0LVB5_PSEAV</name>
<evidence type="ECO:0000313" key="1">
    <source>
        <dbReference type="EMBL" id="AXH54196.1"/>
    </source>
</evidence>
<organism evidence="1 2">
    <name type="scientific">Pseudomonas amygdali pv. lachrymans str. M301315</name>
    <dbReference type="NCBI Taxonomy" id="629260"/>
    <lineage>
        <taxon>Bacteria</taxon>
        <taxon>Pseudomonadati</taxon>
        <taxon>Pseudomonadota</taxon>
        <taxon>Gammaproteobacteria</taxon>
        <taxon>Pseudomonadales</taxon>
        <taxon>Pseudomonadaceae</taxon>
        <taxon>Pseudomonas</taxon>
        <taxon>Pseudomonas amygdali</taxon>
    </lineage>
</organism>
<protein>
    <submittedName>
        <fullName evidence="1">Uncharacterized protein</fullName>
    </submittedName>
</protein>
<gene>
    <name evidence="1" type="ORF">PLA107_001765</name>
</gene>